<keyword evidence="2 6" id="KW-0488">Methylation</keyword>
<evidence type="ECO:0000256" key="1">
    <source>
        <dbReference type="ARBA" id="ARBA00004167"/>
    </source>
</evidence>
<evidence type="ECO:0000259" key="7">
    <source>
        <dbReference type="Pfam" id="PF02501"/>
    </source>
</evidence>
<dbReference type="GO" id="GO:0015628">
    <property type="term" value="P:protein secretion by the type II secretion system"/>
    <property type="evidence" value="ECO:0007669"/>
    <property type="project" value="UniProtKB-UniRule"/>
</dbReference>
<evidence type="ECO:0000256" key="2">
    <source>
        <dbReference type="ARBA" id="ARBA00022481"/>
    </source>
</evidence>
<keyword evidence="6" id="KW-1003">Cell membrane</keyword>
<comment type="subunit">
    <text evidence="6">Type II secretion is composed of four main components: the outer membrane complex, the inner membrane complex, the cytoplasmic secretion ATPase and the periplasm-spanning pseudopilus.</text>
</comment>
<dbReference type="PANTHER" id="PTHR38779">
    <property type="entry name" value="TYPE II SECRETION SYSTEM PROTEIN I-RELATED"/>
    <property type="match status" value="1"/>
</dbReference>
<protein>
    <recommendedName>
        <fullName evidence="6">Type II secretion system protein I</fullName>
        <shortName evidence="6">T2SS minor pseudopilin I</shortName>
    </recommendedName>
</protein>
<keyword evidence="9" id="KW-1185">Reference proteome</keyword>
<evidence type="ECO:0000313" key="8">
    <source>
        <dbReference type="EMBL" id="RJG51679.1"/>
    </source>
</evidence>
<keyword evidence="5" id="KW-0472">Membrane</keyword>
<dbReference type="Gene3D" id="3.30.1300.30">
    <property type="entry name" value="GSPII I/J protein-like"/>
    <property type="match status" value="1"/>
</dbReference>
<keyword evidence="6" id="KW-0997">Cell inner membrane</keyword>
<sequence length="114" mass="12916">MTLLEVMVALAVFAAAGLAIMNTASEHVRSLSYLQEKTFATWVASNQLVQLKLEKKWPSGTWIKGKSEMAGQDWYWQWHGVETGDPAFKALDIQVGQDEDFESYVTEIRTYVAR</sequence>
<name>A0A418YL34_9GAMM</name>
<dbReference type="SUPFAM" id="SSF54523">
    <property type="entry name" value="Pili subunits"/>
    <property type="match status" value="1"/>
</dbReference>
<dbReference type="EMBL" id="QZCH01000001">
    <property type="protein sequence ID" value="RJG51679.1"/>
    <property type="molecule type" value="Genomic_DNA"/>
</dbReference>
<organism evidence="8 9">
    <name type="scientific">Motilimonas pumila</name>
    <dbReference type="NCBI Taxonomy" id="2303987"/>
    <lineage>
        <taxon>Bacteria</taxon>
        <taxon>Pseudomonadati</taxon>
        <taxon>Pseudomonadota</taxon>
        <taxon>Gammaproteobacteria</taxon>
        <taxon>Alteromonadales</taxon>
        <taxon>Alteromonadales genera incertae sedis</taxon>
        <taxon>Motilimonas</taxon>
    </lineage>
</organism>
<dbReference type="GO" id="GO:0015627">
    <property type="term" value="C:type II protein secretion system complex"/>
    <property type="evidence" value="ECO:0007669"/>
    <property type="project" value="UniProtKB-UniRule"/>
</dbReference>
<dbReference type="InterPro" id="IPR003413">
    <property type="entry name" value="T2SS_GspI_C"/>
</dbReference>
<evidence type="ECO:0000256" key="3">
    <source>
        <dbReference type="ARBA" id="ARBA00022692"/>
    </source>
</evidence>
<dbReference type="PANTHER" id="PTHR38779:SF2">
    <property type="entry name" value="TYPE II SECRETION SYSTEM PROTEIN I-RELATED"/>
    <property type="match status" value="1"/>
</dbReference>
<gene>
    <name evidence="8" type="primary">gspI</name>
    <name evidence="8" type="ORF">D1Z90_02495</name>
</gene>
<comment type="caution">
    <text evidence="8">The sequence shown here is derived from an EMBL/GenBank/DDBJ whole genome shotgun (WGS) entry which is preliminary data.</text>
</comment>
<dbReference type="NCBIfam" id="TIGR01707">
    <property type="entry name" value="gspI"/>
    <property type="match status" value="1"/>
</dbReference>
<dbReference type="InterPro" id="IPR010052">
    <property type="entry name" value="T2SS_protein-GspI"/>
</dbReference>
<evidence type="ECO:0000256" key="5">
    <source>
        <dbReference type="ARBA" id="ARBA00023136"/>
    </source>
</evidence>
<comment type="similarity">
    <text evidence="6">Belongs to the GSP I family.</text>
</comment>
<dbReference type="Pfam" id="PF02501">
    <property type="entry name" value="T2SSI"/>
    <property type="match status" value="1"/>
</dbReference>
<reference evidence="8 9" key="2">
    <citation type="submission" date="2019-01" db="EMBL/GenBank/DDBJ databases">
        <title>Motilimonas pumilus sp. nov., isolated from the gut of sea cucumber (Apostichopus japonicus).</title>
        <authorList>
            <person name="Wang F.-Q."/>
            <person name="Ren L.-H."/>
            <person name="Lin Y.-W."/>
            <person name="Sun G.-H."/>
            <person name="Du Z.-J."/>
            <person name="Zhao J.-X."/>
            <person name="Liu X.-J."/>
            <person name="Liu L.-J."/>
        </authorList>
    </citation>
    <scope>NUCLEOTIDE SEQUENCE [LARGE SCALE GENOMIC DNA]</scope>
    <source>
        <strain evidence="8 9">PLHSC7-2</strain>
    </source>
</reference>
<dbReference type="Proteomes" id="UP000283255">
    <property type="component" value="Unassembled WGS sequence"/>
</dbReference>
<evidence type="ECO:0000256" key="6">
    <source>
        <dbReference type="RuleBase" id="RU368030"/>
    </source>
</evidence>
<keyword evidence="3" id="KW-0812">Transmembrane</keyword>
<evidence type="ECO:0000313" key="9">
    <source>
        <dbReference type="Proteomes" id="UP000283255"/>
    </source>
</evidence>
<keyword evidence="4" id="KW-1133">Transmembrane helix</keyword>
<dbReference type="InterPro" id="IPR045584">
    <property type="entry name" value="Pilin-like"/>
</dbReference>
<reference evidence="8 9" key="1">
    <citation type="submission" date="2018-09" db="EMBL/GenBank/DDBJ databases">
        <authorList>
            <person name="Wang F."/>
        </authorList>
    </citation>
    <scope>NUCLEOTIDE SEQUENCE [LARGE SCALE GENOMIC DNA]</scope>
    <source>
        <strain evidence="8 9">PLHSC7-2</strain>
    </source>
</reference>
<accession>A0A418YL34</accession>
<comment type="PTM">
    <text evidence="6">Cleaved by prepilin peptidase.</text>
</comment>
<comment type="subcellular location">
    <subcellularLocation>
        <location evidence="6">Cell inner membrane</location>
        <topology evidence="6">Single-pass membrane protein</topology>
    </subcellularLocation>
    <subcellularLocation>
        <location evidence="1">Membrane</location>
        <topology evidence="1">Single-pass membrane protein</topology>
    </subcellularLocation>
</comment>
<proteinExistence type="inferred from homology"/>
<dbReference type="AlphaFoldDB" id="A0A418YL34"/>
<dbReference type="OrthoDB" id="6121517at2"/>
<dbReference type="GO" id="GO:0005886">
    <property type="term" value="C:plasma membrane"/>
    <property type="evidence" value="ECO:0007669"/>
    <property type="project" value="UniProtKB-SubCell"/>
</dbReference>
<evidence type="ECO:0000256" key="4">
    <source>
        <dbReference type="ARBA" id="ARBA00022989"/>
    </source>
</evidence>
<feature type="domain" description="Type II secretion system protein GspI C-terminal" evidence="7">
    <location>
        <begin position="34"/>
        <end position="113"/>
    </location>
</feature>
<comment type="function">
    <text evidence="6">Component of the type II secretion system required for the energy-dependent secretion of extracellular factors such as proteases and toxins from the periplasm.</text>
</comment>